<protein>
    <submittedName>
        <fullName evidence="2">Uncharacterized protein</fullName>
    </submittedName>
</protein>
<dbReference type="OrthoDB" id="12921at10239"/>
<accession>A0A2H4PRK7</accession>
<dbReference type="Proteomes" id="UP000241842">
    <property type="component" value="Segment"/>
</dbReference>
<dbReference type="RefSeq" id="YP_009620622.1">
    <property type="nucleotide sequence ID" value="NC_042090.1"/>
</dbReference>
<feature type="region of interest" description="Disordered" evidence="1">
    <location>
        <begin position="71"/>
        <end position="116"/>
    </location>
</feature>
<organism evidence="2 3">
    <name type="scientific">Proteus phage PM135</name>
    <dbReference type="NCBI Taxonomy" id="2048008"/>
    <lineage>
        <taxon>Viruses</taxon>
        <taxon>Duplodnaviria</taxon>
        <taxon>Heunggongvirae</taxon>
        <taxon>Uroviricota</taxon>
        <taxon>Caudoviricetes</taxon>
        <taxon>Demerecviridae</taxon>
        <taxon>Novosibvirus</taxon>
        <taxon>Novosibvirus PM135</taxon>
    </lineage>
</organism>
<feature type="region of interest" description="Disordered" evidence="1">
    <location>
        <begin position="31"/>
        <end position="58"/>
    </location>
</feature>
<evidence type="ECO:0000313" key="3">
    <source>
        <dbReference type="Proteomes" id="UP000241842"/>
    </source>
</evidence>
<reference evidence="3" key="1">
    <citation type="submission" date="2017-10" db="EMBL/GenBank/DDBJ databases">
        <title>Isolation and characterization of a group of new proteus bacteriophages.</title>
        <authorList>
            <person name="Kozlova Y.N."/>
            <person name="Morozova V.V."/>
            <person name="Babkin I.V."/>
            <person name="Tikunova N.V."/>
            <person name="Bokovaya O.V."/>
            <person name="Shedko E.D."/>
        </authorList>
    </citation>
    <scope>NUCLEOTIDE SEQUENCE [LARGE SCALE GENOMIC DNA]</scope>
</reference>
<name>A0A2H4PRK7_9CAUD</name>
<sequence length="116" mass="13008">MAKKPQANVEVKVDAKVLATQKRREQRIARHMKKHENDAQTANAPKEGAIRKAPKVKGNFPAKKHWVYDATGAKTEFSSSSKDAPNKEIWEISKENALEDRKKKGTRRGKKSGSKA</sequence>
<keyword evidence="3" id="KW-1185">Reference proteome</keyword>
<dbReference type="GeneID" id="40097275"/>
<proteinExistence type="predicted"/>
<feature type="compositionally biased region" description="Basic and acidic residues" evidence="1">
    <location>
        <begin position="84"/>
        <end position="102"/>
    </location>
</feature>
<evidence type="ECO:0000313" key="2">
    <source>
        <dbReference type="EMBL" id="ATW69938.1"/>
    </source>
</evidence>
<dbReference type="Pfam" id="PF22887">
    <property type="entry name" value="DUF7022"/>
    <property type="match status" value="1"/>
</dbReference>
<dbReference type="KEGG" id="vg:40097275"/>
<feature type="compositionally biased region" description="Basic residues" evidence="1">
    <location>
        <begin position="103"/>
        <end position="116"/>
    </location>
</feature>
<dbReference type="InterPro" id="IPR054287">
    <property type="entry name" value="DUF7022"/>
</dbReference>
<dbReference type="EMBL" id="MG030347">
    <property type="protein sequence ID" value="ATW69938.1"/>
    <property type="molecule type" value="Genomic_DNA"/>
</dbReference>
<evidence type="ECO:0000256" key="1">
    <source>
        <dbReference type="SAM" id="MobiDB-lite"/>
    </source>
</evidence>